<accession>A0A2S9V6B2</accession>
<dbReference type="PANTHER" id="PTHR14859">
    <property type="entry name" value="CALCOFLUOR WHITE HYPERSENSITIVE PROTEIN PRECURSOR"/>
    <property type="match status" value="1"/>
</dbReference>
<feature type="transmembrane region" description="Helical" evidence="1">
    <location>
        <begin position="35"/>
        <end position="51"/>
    </location>
</feature>
<comment type="caution">
    <text evidence="3">The sequence shown here is derived from an EMBL/GenBank/DDBJ whole genome shotgun (WGS) entry which is preliminary data.</text>
</comment>
<dbReference type="SUPFAM" id="SSF56219">
    <property type="entry name" value="DNase I-like"/>
    <property type="match status" value="1"/>
</dbReference>
<keyword evidence="1" id="KW-0472">Membrane</keyword>
<keyword evidence="3" id="KW-0540">Nuclease</keyword>
<feature type="transmembrane region" description="Helical" evidence="1">
    <location>
        <begin position="58"/>
        <end position="79"/>
    </location>
</feature>
<dbReference type="InterPro" id="IPR036691">
    <property type="entry name" value="Endo/exonu/phosph_ase_sf"/>
</dbReference>
<dbReference type="GO" id="GO:0016020">
    <property type="term" value="C:membrane"/>
    <property type="evidence" value="ECO:0007669"/>
    <property type="project" value="GOC"/>
</dbReference>
<dbReference type="InterPro" id="IPR051916">
    <property type="entry name" value="GPI-anchor_lipid_remodeler"/>
</dbReference>
<dbReference type="Gene3D" id="3.60.10.10">
    <property type="entry name" value="Endonuclease/exonuclease/phosphatase"/>
    <property type="match status" value="1"/>
</dbReference>
<dbReference type="PANTHER" id="PTHR14859:SF15">
    <property type="entry name" value="ENDONUCLEASE_EXONUCLEASE_PHOSPHATASE DOMAIN-CONTAINING PROTEIN"/>
    <property type="match status" value="1"/>
</dbReference>
<keyword evidence="3" id="KW-0255">Endonuclease</keyword>
<feature type="domain" description="Endonuclease/exonuclease/phosphatase" evidence="2">
    <location>
        <begin position="104"/>
        <end position="310"/>
    </location>
</feature>
<evidence type="ECO:0000259" key="2">
    <source>
        <dbReference type="Pfam" id="PF03372"/>
    </source>
</evidence>
<dbReference type="Pfam" id="PF03372">
    <property type="entry name" value="Exo_endo_phos"/>
    <property type="match status" value="1"/>
</dbReference>
<dbReference type="EMBL" id="PVNP01000193">
    <property type="protein sequence ID" value="PRO71991.1"/>
    <property type="molecule type" value="Genomic_DNA"/>
</dbReference>
<dbReference type="OrthoDB" id="9796594at2"/>
<dbReference type="InterPro" id="IPR005135">
    <property type="entry name" value="Endo/exonuclease/phosphatase"/>
</dbReference>
<gene>
    <name evidence="3" type="ORF">C6Y40_18890</name>
</gene>
<reference evidence="4" key="1">
    <citation type="journal article" date="2020" name="Int. J. Syst. Evol. Microbiol.">
        <title>Alteromonas alba sp. nov., a marine bacterium isolated from the seawater of the West Pacific Ocean.</title>
        <authorList>
            <person name="Sun C."/>
            <person name="Wu Y.-H."/>
            <person name="Xamxidin M."/>
            <person name="Cheng H."/>
            <person name="Xu X.-W."/>
        </authorList>
    </citation>
    <scope>NUCLEOTIDE SEQUENCE [LARGE SCALE GENOMIC DNA]</scope>
    <source>
        <strain evidence="4">190</strain>
    </source>
</reference>
<sequence>MYITLLLASLFMLFSTLAPHLPGKHWLIRVWEFPRLQLFVLILLCMTGWFFMTMTHPFAAVVMIMALALAGIYQAIWILPYTALWPKQVNPVSKVDDNCTLSILTSNVYMYNDNYEGLKTLVRQYQPDMLILLESNQAWQDAMSSIHSDYPHRLACPLENLYGMHLYSKLPFKGEQIRYIVEDDVPSMEVQIDISGTQVTVYFLHPKPPSPTENESAAPRDTELAIIGKEMAEHKDPVIVSGDLNDVAWSPSTRRFRKLSKAQDPRVGRGFYNTFHAKYPMVRWPLDHIFHSRDFDMVKVERLPGYGSDHFPLFAQLQLTKKR</sequence>
<keyword evidence="1" id="KW-1133">Transmembrane helix</keyword>
<evidence type="ECO:0000313" key="3">
    <source>
        <dbReference type="EMBL" id="PRO71991.1"/>
    </source>
</evidence>
<dbReference type="GO" id="GO:0004519">
    <property type="term" value="F:endonuclease activity"/>
    <property type="evidence" value="ECO:0007669"/>
    <property type="project" value="UniProtKB-KW"/>
</dbReference>
<dbReference type="Proteomes" id="UP000238949">
    <property type="component" value="Unassembled WGS sequence"/>
</dbReference>
<evidence type="ECO:0000256" key="1">
    <source>
        <dbReference type="SAM" id="Phobius"/>
    </source>
</evidence>
<dbReference type="GO" id="GO:0006506">
    <property type="term" value="P:GPI anchor biosynthetic process"/>
    <property type="evidence" value="ECO:0007669"/>
    <property type="project" value="TreeGrafter"/>
</dbReference>
<keyword evidence="1" id="KW-0812">Transmembrane</keyword>
<keyword evidence="4" id="KW-1185">Reference proteome</keyword>
<organism evidence="3 4">
    <name type="scientific">Alteromonas alba</name>
    <dbReference type="NCBI Taxonomy" id="2079529"/>
    <lineage>
        <taxon>Bacteria</taxon>
        <taxon>Pseudomonadati</taxon>
        <taxon>Pseudomonadota</taxon>
        <taxon>Gammaproteobacteria</taxon>
        <taxon>Alteromonadales</taxon>
        <taxon>Alteromonadaceae</taxon>
        <taxon>Alteromonas/Salinimonas group</taxon>
        <taxon>Alteromonas</taxon>
    </lineage>
</organism>
<keyword evidence="3" id="KW-0378">Hydrolase</keyword>
<dbReference type="RefSeq" id="WP_105935959.1">
    <property type="nucleotide sequence ID" value="NZ_PVNP01000193.1"/>
</dbReference>
<proteinExistence type="predicted"/>
<evidence type="ECO:0000313" key="4">
    <source>
        <dbReference type="Proteomes" id="UP000238949"/>
    </source>
</evidence>
<name>A0A2S9V6B2_9ALTE</name>
<protein>
    <submittedName>
        <fullName evidence="3">Endonuclease</fullName>
    </submittedName>
</protein>
<dbReference type="AlphaFoldDB" id="A0A2S9V6B2"/>